<sequence>MKDILLLYTIWRFITGLVGKLKRAVEVLKEDESVEKGNDFEKYVVNLFDNKYFSIVQWSTDTTRKHDRFVESDAGPDLIVRYLPKDEIFCVECKFRSCLFEGKLQWSDPQQLKRYQGFAREKKLPFFVVIGFGGDSSYPERMFCIPLEEAKYPGLFPEAFKKFERNPCKPFFWKNGVLK</sequence>
<organism evidence="1 2">
    <name type="scientific">Methanosarcina spelaei</name>
    <dbReference type="NCBI Taxonomy" id="1036679"/>
    <lineage>
        <taxon>Archaea</taxon>
        <taxon>Methanobacteriati</taxon>
        <taxon>Methanobacteriota</taxon>
        <taxon>Stenosarchaea group</taxon>
        <taxon>Methanomicrobia</taxon>
        <taxon>Methanosarcinales</taxon>
        <taxon>Methanosarcinaceae</taxon>
        <taxon>Methanosarcina</taxon>
    </lineage>
</organism>
<dbReference type="EMBL" id="LMVP01000024">
    <property type="protein sequence ID" value="PAV14158.1"/>
    <property type="molecule type" value="Genomic_DNA"/>
</dbReference>
<reference evidence="1 2" key="1">
    <citation type="journal article" date="2017" name="BMC Genomics">
        <title>Genomic analysis of methanogenic archaea reveals a shift towards energy conservation.</title>
        <authorList>
            <person name="Gilmore S.P."/>
            <person name="Henske J.K."/>
            <person name="Sexton J.A."/>
            <person name="Solomon K.V."/>
            <person name="Seppala S."/>
            <person name="Yoo J.I."/>
            <person name="Huyett L.M."/>
            <person name="Pressman A."/>
            <person name="Cogan J.Z."/>
            <person name="Kivenson V."/>
            <person name="Peng X."/>
            <person name="Tan Y."/>
            <person name="Valentine D.L."/>
            <person name="O'Malley M.A."/>
        </authorList>
    </citation>
    <scope>NUCLEOTIDE SEQUENCE [LARGE SCALE GENOMIC DNA]</scope>
    <source>
        <strain evidence="1 2">MC-15</strain>
    </source>
</reference>
<dbReference type="Proteomes" id="UP000218164">
    <property type="component" value="Unassembled WGS sequence"/>
</dbReference>
<protein>
    <submittedName>
        <fullName evidence="1">Uncharacterized protein</fullName>
    </submittedName>
</protein>
<proteinExistence type="predicted"/>
<gene>
    <name evidence="1" type="ORF">ASJ81_02540</name>
</gene>
<keyword evidence="2" id="KW-1185">Reference proteome</keyword>
<dbReference type="AlphaFoldDB" id="A0A2A2HXT1"/>
<evidence type="ECO:0000313" key="1">
    <source>
        <dbReference type="EMBL" id="PAV14158.1"/>
    </source>
</evidence>
<evidence type="ECO:0000313" key="2">
    <source>
        <dbReference type="Proteomes" id="UP000218164"/>
    </source>
</evidence>
<accession>A0A2A2HXT1</accession>
<dbReference type="OrthoDB" id="105769at2157"/>
<name>A0A2A2HXT1_9EURY</name>
<comment type="caution">
    <text evidence="1">The sequence shown here is derived from an EMBL/GenBank/DDBJ whole genome shotgun (WGS) entry which is preliminary data.</text>
</comment>